<feature type="transmembrane region" description="Helical" evidence="1">
    <location>
        <begin position="117"/>
        <end position="136"/>
    </location>
</feature>
<accession>A0ABX5AZ82</accession>
<feature type="transmembrane region" description="Helical" evidence="1">
    <location>
        <begin position="51"/>
        <end position="80"/>
    </location>
</feature>
<keyword evidence="1" id="KW-0812">Transmembrane</keyword>
<dbReference type="InterPro" id="IPR003675">
    <property type="entry name" value="Rce1/LyrA-like_dom"/>
</dbReference>
<keyword evidence="3" id="KW-0645">Protease</keyword>
<evidence type="ECO:0000313" key="4">
    <source>
        <dbReference type="Proteomes" id="UP000237755"/>
    </source>
</evidence>
<keyword evidence="1" id="KW-1133">Transmembrane helix</keyword>
<feature type="domain" description="CAAX prenyl protease 2/Lysostaphin resistance protein A-like" evidence="2">
    <location>
        <begin position="122"/>
        <end position="219"/>
    </location>
</feature>
<sequence length="277" mass="30061">MPDYASLSPWKRFWERGGWWKAVILAAAYFALYELGSLLFVPLAVGVDQDSAAFVLIAYALPIMLGSVILVLFGLSLGWLRELFGRQPIRGSWWMWIAVAAVLLFNILRFATLDYEAAGFDLVAAWLIAALFVGFAEEVLTRGYVVNIMRKAGHSEMAVALVSAAIFSALHAGNLLGGQDLFPTLVQLVYTFAFGICMYLTLRVTGNIIWPILLHASTDSSIFLQTAHPTDGPLATIAGLGNIVVIITGLVLVFFIRGRIAAREGDPALASARAPLA</sequence>
<evidence type="ECO:0000256" key="1">
    <source>
        <dbReference type="SAM" id="Phobius"/>
    </source>
</evidence>
<dbReference type="GO" id="GO:0006508">
    <property type="term" value="P:proteolysis"/>
    <property type="evidence" value="ECO:0007669"/>
    <property type="project" value="UniProtKB-KW"/>
</dbReference>
<dbReference type="EMBL" id="MPZN01000010">
    <property type="protein sequence ID" value="PPL19654.1"/>
    <property type="molecule type" value="Genomic_DNA"/>
</dbReference>
<dbReference type="Pfam" id="PF02517">
    <property type="entry name" value="Rce1-like"/>
    <property type="match status" value="1"/>
</dbReference>
<protein>
    <submittedName>
        <fullName evidence="3">CAAX protease family protein</fullName>
    </submittedName>
</protein>
<evidence type="ECO:0000313" key="3">
    <source>
        <dbReference type="EMBL" id="PPL19654.1"/>
    </source>
</evidence>
<reference evidence="3 4" key="1">
    <citation type="journal article" date="2008" name="Int. J. Syst. Evol. Microbiol.">
        <title>Leifsonia pindariensis sp. nov., isolated from the Pindari glacier of the Indian Himalayas, and emended description of the genus Leifsonia.</title>
        <authorList>
            <person name="Reddy G.S."/>
            <person name="Prabagaran S.R."/>
            <person name="Shivaji S."/>
        </authorList>
    </citation>
    <scope>NUCLEOTIDE SEQUENCE [LARGE SCALE GENOMIC DNA]</scope>
    <source>
        <strain evidence="3 4">PON 10</strain>
    </source>
</reference>
<dbReference type="Proteomes" id="UP000237755">
    <property type="component" value="Unassembled WGS sequence"/>
</dbReference>
<comment type="caution">
    <text evidence="3">The sequence shown here is derived from an EMBL/GenBank/DDBJ whole genome shotgun (WGS) entry which is preliminary data.</text>
</comment>
<gene>
    <name evidence="3" type="ORF">GY24_04870</name>
</gene>
<name>A0ABX5AZ82_9MICO</name>
<feature type="transmembrane region" description="Helical" evidence="1">
    <location>
        <begin position="234"/>
        <end position="256"/>
    </location>
</feature>
<dbReference type="RefSeq" id="WP_104474620.1">
    <property type="nucleotide sequence ID" value="NZ_MPZN01000010.1"/>
</dbReference>
<evidence type="ECO:0000259" key="2">
    <source>
        <dbReference type="Pfam" id="PF02517"/>
    </source>
</evidence>
<organism evidence="3 4">
    <name type="scientific">Microterricola pindariensis</name>
    <dbReference type="NCBI Taxonomy" id="478010"/>
    <lineage>
        <taxon>Bacteria</taxon>
        <taxon>Bacillati</taxon>
        <taxon>Actinomycetota</taxon>
        <taxon>Actinomycetes</taxon>
        <taxon>Micrococcales</taxon>
        <taxon>Microbacteriaceae</taxon>
        <taxon>Microterricola</taxon>
    </lineage>
</organism>
<keyword evidence="1" id="KW-0472">Membrane</keyword>
<feature type="transmembrane region" description="Helical" evidence="1">
    <location>
        <begin position="92"/>
        <end position="111"/>
    </location>
</feature>
<keyword evidence="3" id="KW-0378">Hydrolase</keyword>
<feature type="transmembrane region" description="Helical" evidence="1">
    <location>
        <begin position="20"/>
        <end position="45"/>
    </location>
</feature>
<proteinExistence type="predicted"/>
<keyword evidence="4" id="KW-1185">Reference proteome</keyword>
<dbReference type="GO" id="GO:0008233">
    <property type="term" value="F:peptidase activity"/>
    <property type="evidence" value="ECO:0007669"/>
    <property type="project" value="UniProtKB-KW"/>
</dbReference>